<dbReference type="EC" id="5.2.1.8" evidence="10"/>
<reference evidence="13" key="1">
    <citation type="submission" date="2012-04" db="EMBL/GenBank/DDBJ databases">
        <title>Complete genome sequence of Helicobacter cetorum strain MIT 00-7128.</title>
        <authorList>
            <person name="Kersulyte D."/>
            <person name="Berg D.E."/>
        </authorList>
    </citation>
    <scope>NUCLEOTIDE SEQUENCE [LARGE SCALE GENOMIC DNA]</scope>
    <source>
        <strain evidence="13">MIT 00-7128</strain>
    </source>
</reference>
<dbReference type="SUPFAM" id="SSF54534">
    <property type="entry name" value="FKBP-like"/>
    <property type="match status" value="1"/>
</dbReference>
<feature type="domain" description="PPIase FKBP-type" evidence="11">
    <location>
        <begin position="10"/>
        <end position="95"/>
    </location>
</feature>
<dbReference type="GO" id="GO:0042026">
    <property type="term" value="P:protein refolding"/>
    <property type="evidence" value="ECO:0007669"/>
    <property type="project" value="UniProtKB-ARBA"/>
</dbReference>
<sequence>MQNHDLENTKQAALIEYEVKEQGSNEVLDSNIAKEPLEFIIGANQVIMGLEKAVLKAKIGEYEEVVIAPEEAYGAYESSYLQEVPREQFEGIELEKGMTVFGQTEDNQTVQALVKDFSATHVMIDYNHPLAGKTLAFRFKVLGFREVSEEEILEAHHHNHGGGCCGGGGGHKKGGGGCGCSCSHG</sequence>
<name>I0EPR1_HELC0</name>
<dbReference type="GO" id="GO:0005737">
    <property type="term" value="C:cytoplasm"/>
    <property type="evidence" value="ECO:0007669"/>
    <property type="project" value="UniProtKB-SubCell"/>
</dbReference>
<dbReference type="eggNOG" id="COG1047">
    <property type="taxonomic scope" value="Bacteria"/>
</dbReference>
<comment type="subcellular location">
    <subcellularLocation>
        <location evidence="2">Cytoplasm</location>
    </subcellularLocation>
</comment>
<evidence type="ECO:0000256" key="2">
    <source>
        <dbReference type="ARBA" id="ARBA00004496"/>
    </source>
</evidence>
<dbReference type="Gene3D" id="2.40.10.330">
    <property type="match status" value="1"/>
</dbReference>
<keyword evidence="6" id="KW-0143">Chaperone</keyword>
<evidence type="ECO:0000256" key="4">
    <source>
        <dbReference type="ARBA" id="ARBA00022490"/>
    </source>
</evidence>
<evidence type="ECO:0000256" key="7">
    <source>
        <dbReference type="ARBA" id="ARBA00023235"/>
    </source>
</evidence>
<dbReference type="Pfam" id="PF00254">
    <property type="entry name" value="FKBP_C"/>
    <property type="match status" value="1"/>
</dbReference>
<dbReference type="AlphaFoldDB" id="I0EPR1"/>
<evidence type="ECO:0000256" key="5">
    <source>
        <dbReference type="ARBA" id="ARBA00023110"/>
    </source>
</evidence>
<evidence type="ECO:0000313" key="12">
    <source>
        <dbReference type="EMBL" id="AFI04930.1"/>
    </source>
</evidence>
<keyword evidence="5 9" id="KW-0697">Rotamase</keyword>
<dbReference type="Gene3D" id="3.10.50.40">
    <property type="match status" value="1"/>
</dbReference>
<proteinExistence type="inferred from homology"/>
<dbReference type="InterPro" id="IPR048261">
    <property type="entry name" value="SlpA/SlyD-like_ins_sf"/>
</dbReference>
<evidence type="ECO:0000256" key="3">
    <source>
        <dbReference type="ARBA" id="ARBA00006577"/>
    </source>
</evidence>
<comment type="catalytic activity">
    <reaction evidence="1 9 10">
        <text>[protein]-peptidylproline (omega=180) = [protein]-peptidylproline (omega=0)</text>
        <dbReference type="Rhea" id="RHEA:16237"/>
        <dbReference type="Rhea" id="RHEA-COMP:10747"/>
        <dbReference type="Rhea" id="RHEA-COMP:10748"/>
        <dbReference type="ChEBI" id="CHEBI:83833"/>
        <dbReference type="ChEBI" id="CHEBI:83834"/>
        <dbReference type="EC" id="5.2.1.8"/>
    </reaction>
</comment>
<protein>
    <recommendedName>
        <fullName evidence="10">Peptidyl-prolyl cis-trans isomerase</fullName>
        <ecNumber evidence="10">5.2.1.8</ecNumber>
    </recommendedName>
</protein>
<keyword evidence="13" id="KW-1185">Reference proteome</keyword>
<dbReference type="HOGENOM" id="CLU_098197_1_0_7"/>
<dbReference type="InterPro" id="IPR001179">
    <property type="entry name" value="PPIase_FKBP_dom"/>
</dbReference>
<keyword evidence="4" id="KW-0963">Cytoplasm</keyword>
<evidence type="ECO:0000256" key="6">
    <source>
        <dbReference type="ARBA" id="ARBA00023186"/>
    </source>
</evidence>
<evidence type="ECO:0000313" key="13">
    <source>
        <dbReference type="Proteomes" id="UP000005010"/>
    </source>
</evidence>
<evidence type="ECO:0000256" key="9">
    <source>
        <dbReference type="PROSITE-ProRule" id="PRU00277"/>
    </source>
</evidence>
<accession>I0EPR1</accession>
<dbReference type="RefSeq" id="WP_014661792.1">
    <property type="nucleotide sequence ID" value="NC_017737.1"/>
</dbReference>
<evidence type="ECO:0000256" key="1">
    <source>
        <dbReference type="ARBA" id="ARBA00000971"/>
    </source>
</evidence>
<comment type="similarity">
    <text evidence="3 10">Belongs to the FKBP-type PPIase family.</text>
</comment>
<evidence type="ECO:0000256" key="8">
    <source>
        <dbReference type="ARBA" id="ARBA00037071"/>
    </source>
</evidence>
<organism evidence="12 13">
    <name type="scientific">Helicobacter cetorum (strain ATCC BAA-429 / MIT 00-7128)</name>
    <dbReference type="NCBI Taxonomy" id="182217"/>
    <lineage>
        <taxon>Bacteria</taxon>
        <taxon>Pseudomonadati</taxon>
        <taxon>Campylobacterota</taxon>
        <taxon>Epsilonproteobacteria</taxon>
        <taxon>Campylobacterales</taxon>
        <taxon>Helicobacteraceae</taxon>
        <taxon>Helicobacter</taxon>
    </lineage>
</organism>
<dbReference type="InterPro" id="IPR046357">
    <property type="entry name" value="PPIase_dom_sf"/>
</dbReference>
<dbReference type="EMBL" id="CP003479">
    <property type="protein sequence ID" value="AFI04930.1"/>
    <property type="molecule type" value="Genomic_DNA"/>
</dbReference>
<dbReference type="PANTHER" id="PTHR47861">
    <property type="entry name" value="FKBP-TYPE PEPTIDYL-PROLYL CIS-TRANS ISOMERASE SLYD"/>
    <property type="match status" value="1"/>
</dbReference>
<evidence type="ECO:0000256" key="10">
    <source>
        <dbReference type="RuleBase" id="RU003915"/>
    </source>
</evidence>
<dbReference type="PANTHER" id="PTHR47861:SF3">
    <property type="entry name" value="FKBP-TYPE PEPTIDYL-PROLYL CIS-TRANS ISOMERASE SLYD"/>
    <property type="match status" value="1"/>
</dbReference>
<evidence type="ECO:0000259" key="11">
    <source>
        <dbReference type="PROSITE" id="PS50059"/>
    </source>
</evidence>
<dbReference type="KEGG" id="hce:HCW_08365"/>
<gene>
    <name evidence="12" type="ordered locus">HCW_08365</name>
</gene>
<comment type="function">
    <text evidence="8">Also involved in hydrogenase metallocenter assembly, probably by participating in the nickel insertion step. This function in hydrogenase biosynthesis requires chaperone activity and the presence of the metal-binding domain, but not PPIase activity.</text>
</comment>
<dbReference type="PATRIC" id="fig|182217.3.peg.1776"/>
<dbReference type="PROSITE" id="PS50059">
    <property type="entry name" value="FKBP_PPIASE"/>
    <property type="match status" value="1"/>
</dbReference>
<keyword evidence="7 9" id="KW-0413">Isomerase</keyword>
<dbReference type="GO" id="GO:0003755">
    <property type="term" value="F:peptidyl-prolyl cis-trans isomerase activity"/>
    <property type="evidence" value="ECO:0007669"/>
    <property type="project" value="UniProtKB-UniRule"/>
</dbReference>
<dbReference type="STRING" id="182217.HCW_08365"/>
<dbReference type="Proteomes" id="UP000005010">
    <property type="component" value="Chromosome"/>
</dbReference>